<evidence type="ECO:0000256" key="9">
    <source>
        <dbReference type="ARBA" id="ARBA00023004"/>
    </source>
</evidence>
<comment type="cofactor">
    <cofactor evidence="1">
        <name>Fe cation</name>
        <dbReference type="ChEBI" id="CHEBI:24875"/>
    </cofactor>
</comment>
<feature type="transmembrane region" description="Helical" evidence="17">
    <location>
        <begin position="44"/>
        <end position="61"/>
    </location>
</feature>
<evidence type="ECO:0000256" key="17">
    <source>
        <dbReference type="SAM" id="Phobius"/>
    </source>
</evidence>
<accession>A0A1B0CC33</accession>
<dbReference type="GO" id="GO:0046872">
    <property type="term" value="F:metal ion binding"/>
    <property type="evidence" value="ECO:0007669"/>
    <property type="project" value="UniProtKB-KW"/>
</dbReference>
<keyword evidence="5" id="KW-0001">2Fe-2S</keyword>
<evidence type="ECO:0000256" key="11">
    <source>
        <dbReference type="ARBA" id="ARBA00023136"/>
    </source>
</evidence>
<dbReference type="Gene3D" id="3.90.380.10">
    <property type="entry name" value="Naphthalene 1,2-dioxygenase Alpha Subunit, Chain A, domain 1"/>
    <property type="match status" value="1"/>
</dbReference>
<dbReference type="EC" id="1.14.19.21" evidence="14"/>
<organism evidence="20 21">
    <name type="scientific">Lutzomyia longipalpis</name>
    <name type="common">Sand fly</name>
    <dbReference type="NCBI Taxonomy" id="7200"/>
    <lineage>
        <taxon>Eukaryota</taxon>
        <taxon>Metazoa</taxon>
        <taxon>Ecdysozoa</taxon>
        <taxon>Arthropoda</taxon>
        <taxon>Hexapoda</taxon>
        <taxon>Insecta</taxon>
        <taxon>Pterygota</taxon>
        <taxon>Neoptera</taxon>
        <taxon>Endopterygota</taxon>
        <taxon>Diptera</taxon>
        <taxon>Nematocera</taxon>
        <taxon>Psychodoidea</taxon>
        <taxon>Psychodidae</taxon>
        <taxon>Lutzomyia</taxon>
        <taxon>Lutzomyia</taxon>
    </lineage>
</organism>
<keyword evidence="4 17" id="KW-0812">Transmembrane</keyword>
<evidence type="ECO:0000256" key="4">
    <source>
        <dbReference type="ARBA" id="ARBA00022692"/>
    </source>
</evidence>
<evidence type="ECO:0000256" key="7">
    <source>
        <dbReference type="ARBA" id="ARBA00022989"/>
    </source>
</evidence>
<evidence type="ECO:0000256" key="2">
    <source>
        <dbReference type="ARBA" id="ARBA00004370"/>
    </source>
</evidence>
<dbReference type="SUPFAM" id="SSF50022">
    <property type="entry name" value="ISP domain"/>
    <property type="match status" value="1"/>
</dbReference>
<dbReference type="Pfam" id="PF00355">
    <property type="entry name" value="Rieske"/>
    <property type="match status" value="1"/>
</dbReference>
<keyword evidence="21" id="KW-1185">Reference proteome</keyword>
<evidence type="ECO:0000256" key="12">
    <source>
        <dbReference type="ARBA" id="ARBA00025712"/>
    </source>
</evidence>
<dbReference type="SUPFAM" id="SSF55961">
    <property type="entry name" value="Bet v1-like"/>
    <property type="match status" value="1"/>
</dbReference>
<evidence type="ECO:0000256" key="13">
    <source>
        <dbReference type="ARBA" id="ARBA00025729"/>
    </source>
</evidence>
<comment type="subcellular location">
    <subcellularLocation>
        <location evidence="2">Membrane</location>
    </subcellularLocation>
</comment>
<evidence type="ECO:0000256" key="3">
    <source>
        <dbReference type="ARBA" id="ARBA00004972"/>
    </source>
</evidence>
<proteinExistence type="inferred from homology"/>
<keyword evidence="6" id="KW-0479">Metal-binding</keyword>
<keyword evidence="7 17" id="KW-1133">Transmembrane helix</keyword>
<comment type="catalytic activity">
    <reaction evidence="15">
        <text>cholesterol + NADH + O2 + H(+) = 7-dehydrocholesterol + NAD(+) + 2 H2O</text>
        <dbReference type="Rhea" id="RHEA:51644"/>
        <dbReference type="ChEBI" id="CHEBI:15377"/>
        <dbReference type="ChEBI" id="CHEBI:15378"/>
        <dbReference type="ChEBI" id="CHEBI:15379"/>
        <dbReference type="ChEBI" id="CHEBI:16113"/>
        <dbReference type="ChEBI" id="CHEBI:17759"/>
        <dbReference type="ChEBI" id="CHEBI:57540"/>
        <dbReference type="ChEBI" id="CHEBI:57945"/>
        <dbReference type="EC" id="1.14.19.21"/>
    </reaction>
    <physiologicalReaction direction="left-to-right" evidence="15">
        <dbReference type="Rhea" id="RHEA:51645"/>
    </physiologicalReaction>
</comment>
<evidence type="ECO:0000256" key="15">
    <source>
        <dbReference type="ARBA" id="ARBA00047853"/>
    </source>
</evidence>
<evidence type="ECO:0000313" key="20">
    <source>
        <dbReference type="EnsemblMetazoa" id="LLOJ001813-PA"/>
    </source>
</evidence>
<feature type="domain" description="Rieske" evidence="18">
    <location>
        <begin position="114"/>
        <end position="221"/>
    </location>
</feature>
<evidence type="ECO:0000256" key="1">
    <source>
        <dbReference type="ARBA" id="ARBA00001962"/>
    </source>
</evidence>
<dbReference type="InterPro" id="IPR045605">
    <property type="entry name" value="KshA-like_C"/>
</dbReference>
<dbReference type="Gene3D" id="2.102.10.10">
    <property type="entry name" value="Rieske [2Fe-2S] iron-sulphur domain"/>
    <property type="match status" value="1"/>
</dbReference>
<name>A0A1B0CC33_LUTLO</name>
<evidence type="ECO:0000256" key="6">
    <source>
        <dbReference type="ARBA" id="ARBA00022723"/>
    </source>
</evidence>
<keyword evidence="9" id="KW-0408">Iron</keyword>
<dbReference type="EMBL" id="AJWK01006101">
    <property type="status" value="NOT_ANNOTATED_CDS"/>
    <property type="molecule type" value="Genomic_DNA"/>
</dbReference>
<keyword evidence="8" id="KW-0560">Oxidoreductase</keyword>
<evidence type="ECO:0000256" key="10">
    <source>
        <dbReference type="ARBA" id="ARBA00023014"/>
    </source>
</evidence>
<dbReference type="Pfam" id="PF19298">
    <property type="entry name" value="KshA_C"/>
    <property type="match status" value="1"/>
</dbReference>
<dbReference type="EnsemblMetazoa" id="LLOJ001813-RA">
    <property type="protein sequence ID" value="LLOJ001813-PA"/>
    <property type="gene ID" value="LLOJ001813"/>
</dbReference>
<dbReference type="CDD" id="cd03469">
    <property type="entry name" value="Rieske_RO_Alpha_N"/>
    <property type="match status" value="1"/>
</dbReference>
<dbReference type="GO" id="GO:0005737">
    <property type="term" value="C:cytoplasm"/>
    <property type="evidence" value="ECO:0007669"/>
    <property type="project" value="TreeGrafter"/>
</dbReference>
<dbReference type="VEuPathDB" id="VectorBase:LLOJ001813"/>
<dbReference type="EMBL" id="GITU01001530">
    <property type="protein sequence ID" value="MBC1170233.1"/>
    <property type="molecule type" value="Transcribed_RNA"/>
</dbReference>
<protein>
    <recommendedName>
        <fullName evidence="14">cholesterol 7-desaturase</fullName>
        <ecNumber evidence="14">1.14.19.21</ecNumber>
    </recommendedName>
</protein>
<evidence type="ECO:0000256" key="16">
    <source>
        <dbReference type="ARBA" id="ARBA00049548"/>
    </source>
</evidence>
<dbReference type="GO" id="GO:0170056">
    <property type="term" value="F:cholesterol 7-desaturase [NAD(P)H] activity"/>
    <property type="evidence" value="ECO:0007669"/>
    <property type="project" value="UniProtKB-EC"/>
</dbReference>
<dbReference type="InterPro" id="IPR017941">
    <property type="entry name" value="Rieske_2Fe-2S"/>
</dbReference>
<dbReference type="PANTHER" id="PTHR21266:SF32">
    <property type="entry name" value="CHOLESTEROL 7-DESATURASE NVD"/>
    <property type="match status" value="1"/>
</dbReference>
<dbReference type="GO" id="GO:0051537">
    <property type="term" value="F:2 iron, 2 sulfur cluster binding"/>
    <property type="evidence" value="ECO:0007669"/>
    <property type="project" value="UniProtKB-KW"/>
</dbReference>
<keyword evidence="10" id="KW-0411">Iron-sulfur</keyword>
<dbReference type="GO" id="GO:0008203">
    <property type="term" value="P:cholesterol metabolic process"/>
    <property type="evidence" value="ECO:0007669"/>
    <property type="project" value="InterPro"/>
</dbReference>
<evidence type="ECO:0000256" key="8">
    <source>
        <dbReference type="ARBA" id="ARBA00023002"/>
    </source>
</evidence>
<comment type="catalytic activity">
    <reaction evidence="16">
        <text>cholesterol + NADPH + O2 + H(+) = 7-dehydrocholesterol + NADP(+) + 2 H2O</text>
        <dbReference type="Rhea" id="RHEA:45024"/>
        <dbReference type="ChEBI" id="CHEBI:15377"/>
        <dbReference type="ChEBI" id="CHEBI:15378"/>
        <dbReference type="ChEBI" id="CHEBI:15379"/>
        <dbReference type="ChEBI" id="CHEBI:16113"/>
        <dbReference type="ChEBI" id="CHEBI:17759"/>
        <dbReference type="ChEBI" id="CHEBI:57783"/>
        <dbReference type="ChEBI" id="CHEBI:58349"/>
        <dbReference type="EC" id="1.14.19.21"/>
    </reaction>
    <physiologicalReaction direction="left-to-right" evidence="16">
        <dbReference type="Rhea" id="RHEA:45025"/>
    </physiologicalReaction>
</comment>
<dbReference type="InterPro" id="IPR036922">
    <property type="entry name" value="Rieske_2Fe-2S_sf"/>
</dbReference>
<evidence type="ECO:0000259" key="18">
    <source>
        <dbReference type="PROSITE" id="PS51296"/>
    </source>
</evidence>
<comment type="similarity">
    <text evidence="13">Belongs to the cholesterol 7-desaturase family.</text>
</comment>
<dbReference type="PROSITE" id="PS51296">
    <property type="entry name" value="RIESKE"/>
    <property type="match status" value="1"/>
</dbReference>
<dbReference type="GO" id="GO:0016020">
    <property type="term" value="C:membrane"/>
    <property type="evidence" value="ECO:0007669"/>
    <property type="project" value="UniProtKB-SubCell"/>
</dbReference>
<reference evidence="21" key="1">
    <citation type="submission" date="2012-05" db="EMBL/GenBank/DDBJ databases">
        <title>Whole Genome Assembly of Lutzomyia longipalpis.</title>
        <authorList>
            <person name="Richards S."/>
            <person name="Qu C."/>
            <person name="Dillon R."/>
            <person name="Worley K."/>
            <person name="Scherer S."/>
            <person name="Batterton M."/>
            <person name="Taylor A."/>
            <person name="Hawes A."/>
            <person name="Hernandez B."/>
            <person name="Kovar C."/>
            <person name="Mandapat C."/>
            <person name="Pham C."/>
            <person name="Qu C."/>
            <person name="Jing C."/>
            <person name="Bess C."/>
            <person name="Bandaranaike D."/>
            <person name="Ngo D."/>
            <person name="Ongeri F."/>
            <person name="Arias F."/>
            <person name="Lara F."/>
            <person name="Weissenberger G."/>
            <person name="Kamau G."/>
            <person name="Han H."/>
            <person name="Shen H."/>
            <person name="Dinh H."/>
            <person name="Khalil I."/>
            <person name="Jones J."/>
            <person name="Shafer J."/>
            <person name="Jayaseelan J."/>
            <person name="Quiroz J."/>
            <person name="Blankenburg K."/>
            <person name="Nguyen L."/>
            <person name="Jackson L."/>
            <person name="Francisco L."/>
            <person name="Tang L.-Y."/>
            <person name="Pu L.-L."/>
            <person name="Perales L."/>
            <person name="Lorensuhewa L."/>
            <person name="Munidasa M."/>
            <person name="Coyle M."/>
            <person name="Taylor M."/>
            <person name="Puazo M."/>
            <person name="Firestine M."/>
            <person name="Scheel M."/>
            <person name="Javaid M."/>
            <person name="Wang M."/>
            <person name="Li M."/>
            <person name="Tabassum N."/>
            <person name="Saada N."/>
            <person name="Osuji N."/>
            <person name="Aqrawi P."/>
            <person name="Fu Q."/>
            <person name="Thornton R."/>
            <person name="Raj R."/>
            <person name="Goodspeed R."/>
            <person name="Mata R."/>
            <person name="Najjar R."/>
            <person name="Gubbala S."/>
            <person name="Lee S."/>
            <person name="Denson S."/>
            <person name="Patil S."/>
            <person name="Macmil S."/>
            <person name="Qi S."/>
            <person name="Matskevitch T."/>
            <person name="Palculict T."/>
            <person name="Mathew T."/>
            <person name="Vee V."/>
            <person name="Velamala V."/>
            <person name="Korchina V."/>
            <person name="Cai W."/>
            <person name="Liu W."/>
            <person name="Dai W."/>
            <person name="Zou X."/>
            <person name="Zhu Y."/>
            <person name="Zhang Y."/>
            <person name="Wu Y.-Q."/>
            <person name="Xin Y."/>
            <person name="Nazarath L."/>
            <person name="Kovar C."/>
            <person name="Han Y."/>
            <person name="Muzny D."/>
            <person name="Gibbs R."/>
        </authorList>
    </citation>
    <scope>NUCLEOTIDE SEQUENCE [LARGE SCALE GENOMIC DNA]</scope>
    <source>
        <strain evidence="21">Jacobina</strain>
    </source>
</reference>
<keyword evidence="11 17" id="KW-0472">Membrane</keyword>
<dbReference type="Proteomes" id="UP000092461">
    <property type="component" value="Unassembled WGS sequence"/>
</dbReference>
<dbReference type="VEuPathDB" id="VectorBase:LLONM1_005103"/>
<dbReference type="AlphaFoldDB" id="A0A1B0CC33"/>
<evidence type="ECO:0000256" key="14">
    <source>
        <dbReference type="ARBA" id="ARBA00026095"/>
    </source>
</evidence>
<evidence type="ECO:0000256" key="5">
    <source>
        <dbReference type="ARBA" id="ARBA00022714"/>
    </source>
</evidence>
<dbReference type="InterPro" id="IPR050584">
    <property type="entry name" value="Cholesterol_7-desaturase"/>
</dbReference>
<reference evidence="20" key="3">
    <citation type="submission" date="2020-05" db="UniProtKB">
        <authorList>
            <consortium name="EnsemblMetazoa"/>
        </authorList>
    </citation>
    <scope>IDENTIFICATION</scope>
    <source>
        <strain evidence="20">Jacobina</strain>
    </source>
</reference>
<comment type="pathway">
    <text evidence="12">Steroid hormone biosynthesis; dafachronic acid biosynthesis.</text>
</comment>
<evidence type="ECO:0000313" key="19">
    <source>
        <dbReference type="EMBL" id="MBC1170233.1"/>
    </source>
</evidence>
<comment type="pathway">
    <text evidence="3">Hormone biosynthesis.</text>
</comment>
<reference evidence="19" key="2">
    <citation type="journal article" date="2020" name="BMC">
        <title>Leishmania infection induces a limited differential gene expression in the sand fly midgut.</title>
        <authorList>
            <person name="Coutinho-Abreu I.V."/>
            <person name="Serafim T.D."/>
            <person name="Meneses C."/>
            <person name="Kamhawi S."/>
            <person name="Oliveira F."/>
            <person name="Valenzuela J.G."/>
        </authorList>
    </citation>
    <scope>NUCLEOTIDE SEQUENCE</scope>
    <source>
        <strain evidence="19">Jacobina</strain>
        <tissue evidence="19">Midgut</tissue>
    </source>
</reference>
<sequence length="451" mass="52159">MGLHDSDNIRDLPAQLTEKMSFGDWNNFLIWCESALGDRLVIKYAYTLLALLAAYIFWWYFRRPINWTRNLTDIGYQHLLENKTSGHVKRDIINSHRRMRKMGIKLPPPFPNGWFCVAESTDVPPGKSISVSCLGNTFAVFRSKETEQVFILDAYCPHLGANLGVGGMIIDDCIECPFHHWKFRGTDGQCVDIPYSCKTTIPKTAKVKSWTSFEMNGFIYIWHHSDNLTPWELPRVQEIDSKKWIYYGRNEFYVNCHIQDIPENGADVSHLKALHEAGMFAGSDLRSVRLSKWSSLGLHAWDAKWQPVTEEGLGHMAVMSLKHSFKLFNKLDIVNVDITAKQIGPGYVQLYLVSSLGVMMALQCVTPVSPFVQKVIHRFYGPDNLLFAKFVVWGETIMFERDIMVWNNKQYIDNPCLVKEDKQIKSYRNWYRQFYSDTSLGYNNFQTGLDW</sequence>
<dbReference type="PANTHER" id="PTHR21266">
    <property type="entry name" value="IRON-SULFUR DOMAIN CONTAINING PROTEIN"/>
    <property type="match status" value="1"/>
</dbReference>
<evidence type="ECO:0000313" key="21">
    <source>
        <dbReference type="Proteomes" id="UP000092461"/>
    </source>
</evidence>
<dbReference type="UniPathway" id="UPA01020"/>